<dbReference type="InterPro" id="IPR036265">
    <property type="entry name" value="HIT-like_sf"/>
</dbReference>
<dbReference type="OrthoDB" id="9784774at2"/>
<protein>
    <submittedName>
        <fullName evidence="5">HIT family protein</fullName>
    </submittedName>
</protein>
<dbReference type="InterPro" id="IPR011146">
    <property type="entry name" value="HIT-like"/>
</dbReference>
<dbReference type="GO" id="GO:0003824">
    <property type="term" value="F:catalytic activity"/>
    <property type="evidence" value="ECO:0007669"/>
    <property type="project" value="InterPro"/>
</dbReference>
<dbReference type="InterPro" id="IPR019808">
    <property type="entry name" value="Histidine_triad_CS"/>
</dbReference>
<proteinExistence type="predicted"/>
<dbReference type="EMBL" id="CTEF01000006">
    <property type="protein sequence ID" value="CQD23767.1"/>
    <property type="molecule type" value="Genomic_DNA"/>
</dbReference>
<evidence type="ECO:0000313" key="6">
    <source>
        <dbReference type="Proteomes" id="UP000182227"/>
    </source>
</evidence>
<evidence type="ECO:0000259" key="4">
    <source>
        <dbReference type="PROSITE" id="PS51084"/>
    </source>
</evidence>
<dbReference type="PROSITE" id="PS00892">
    <property type="entry name" value="HIT_1"/>
    <property type="match status" value="1"/>
</dbReference>
<dbReference type="PRINTS" id="PR00332">
    <property type="entry name" value="HISTRIAD"/>
</dbReference>
<dbReference type="Proteomes" id="UP000182227">
    <property type="component" value="Unassembled WGS sequence"/>
</dbReference>
<dbReference type="PANTHER" id="PTHR46648">
    <property type="entry name" value="HIT FAMILY PROTEIN 1"/>
    <property type="match status" value="1"/>
</dbReference>
<evidence type="ECO:0000313" key="5">
    <source>
        <dbReference type="EMBL" id="CQD23767.1"/>
    </source>
</evidence>
<accession>A0A0U1DW89</accession>
<dbReference type="SUPFAM" id="SSF54197">
    <property type="entry name" value="HIT-like"/>
    <property type="match status" value="1"/>
</dbReference>
<dbReference type="Gene3D" id="3.30.428.10">
    <property type="entry name" value="HIT-like"/>
    <property type="match status" value="1"/>
</dbReference>
<reference evidence="5 6" key="1">
    <citation type="submission" date="2015-03" db="EMBL/GenBank/DDBJ databases">
        <authorList>
            <person name="Murphy D."/>
        </authorList>
    </citation>
    <scope>NUCLEOTIDE SEQUENCE [LARGE SCALE GENOMIC DNA]</scope>
    <source>
        <strain evidence="5 6">D16</strain>
    </source>
</reference>
<dbReference type="GO" id="GO:0009117">
    <property type="term" value="P:nucleotide metabolic process"/>
    <property type="evidence" value="ECO:0007669"/>
    <property type="project" value="TreeGrafter"/>
</dbReference>
<organism evidence="5 6">
    <name type="scientific">Mycolicibacterium conceptionense</name>
    <dbReference type="NCBI Taxonomy" id="451644"/>
    <lineage>
        <taxon>Bacteria</taxon>
        <taxon>Bacillati</taxon>
        <taxon>Actinomycetota</taxon>
        <taxon>Actinomycetes</taxon>
        <taxon>Mycobacteriales</taxon>
        <taxon>Mycobacteriaceae</taxon>
        <taxon>Mycolicibacterium</taxon>
    </lineage>
</organism>
<dbReference type="AlphaFoldDB" id="A0A0U1DW89"/>
<dbReference type="Pfam" id="PF01230">
    <property type="entry name" value="HIT"/>
    <property type="match status" value="1"/>
</dbReference>
<feature type="active site" description="Tele-AMP-histidine intermediate" evidence="1">
    <location>
        <position position="97"/>
    </location>
</feature>
<name>A0A0U1DW89_9MYCO</name>
<feature type="domain" description="HIT" evidence="4">
    <location>
        <begin position="8"/>
        <end position="111"/>
    </location>
</feature>
<evidence type="ECO:0000256" key="2">
    <source>
        <dbReference type="PIRSR" id="PIRSR601310-3"/>
    </source>
</evidence>
<dbReference type="InterPro" id="IPR001310">
    <property type="entry name" value="Histidine_triad_HIT"/>
</dbReference>
<dbReference type="PROSITE" id="PS51084">
    <property type="entry name" value="HIT_2"/>
    <property type="match status" value="1"/>
</dbReference>
<sequence length="142" mass="15240">MLVVMASVFTKIINGELPGRFVYSDDDIVAFLTIAPMTQGHTLVVPRAEIDNWQDVEPAAFGRVMEVSQLIGKAVCRAFGAQRAGVIIAGLEVPHLHVHVFPAYNLADFGFAHVDNNPSPESLDEAQAKIKAALADLQSAAS</sequence>
<dbReference type="PANTHER" id="PTHR46648:SF1">
    <property type="entry name" value="ADENOSINE 5'-MONOPHOSPHORAMIDASE HNT1"/>
    <property type="match status" value="1"/>
</dbReference>
<gene>
    <name evidence="5" type="ORF">BN970_06118</name>
</gene>
<evidence type="ECO:0000256" key="1">
    <source>
        <dbReference type="PIRSR" id="PIRSR601310-1"/>
    </source>
</evidence>
<feature type="short sequence motif" description="Histidine triad motif" evidence="2 3">
    <location>
        <begin position="95"/>
        <end position="99"/>
    </location>
</feature>
<evidence type="ECO:0000256" key="3">
    <source>
        <dbReference type="PROSITE-ProRule" id="PRU00464"/>
    </source>
</evidence>